<proteinExistence type="predicted"/>
<dbReference type="Proteomes" id="UP001596226">
    <property type="component" value="Unassembled WGS sequence"/>
</dbReference>
<comment type="caution">
    <text evidence="1">The sequence shown here is derived from an EMBL/GenBank/DDBJ whole genome shotgun (WGS) entry which is preliminary data.</text>
</comment>
<dbReference type="EMBL" id="JBHSQS010000006">
    <property type="protein sequence ID" value="MFC5924181.1"/>
    <property type="molecule type" value="Genomic_DNA"/>
</dbReference>
<accession>A0ABW1H630</accession>
<dbReference type="PIRSF" id="PIRSF017393">
    <property type="entry name" value="MTase_SAV2177"/>
    <property type="match status" value="1"/>
</dbReference>
<gene>
    <name evidence="1" type="ORF">ACFQGL_12585</name>
</gene>
<dbReference type="InterPro" id="IPR006764">
    <property type="entry name" value="SAM_dep_MeTrfase_SAV2177_type"/>
</dbReference>
<dbReference type="Gene3D" id="3.40.50.150">
    <property type="entry name" value="Vaccinia Virus protein VP39"/>
    <property type="match status" value="1"/>
</dbReference>
<dbReference type="Pfam" id="PF04672">
    <property type="entry name" value="Methyltransf_19"/>
    <property type="match status" value="1"/>
</dbReference>
<organism evidence="1 2">
    <name type="scientific">Micromonospora vulcania</name>
    <dbReference type="NCBI Taxonomy" id="1441873"/>
    <lineage>
        <taxon>Bacteria</taxon>
        <taxon>Bacillati</taxon>
        <taxon>Actinomycetota</taxon>
        <taxon>Actinomycetes</taxon>
        <taxon>Micromonosporales</taxon>
        <taxon>Micromonosporaceae</taxon>
        <taxon>Micromonospora</taxon>
    </lineage>
</organism>
<dbReference type="SUPFAM" id="SSF53335">
    <property type="entry name" value="S-adenosyl-L-methionine-dependent methyltransferases"/>
    <property type="match status" value="1"/>
</dbReference>
<name>A0ABW1H630_9ACTN</name>
<dbReference type="InterPro" id="IPR029063">
    <property type="entry name" value="SAM-dependent_MTases_sf"/>
</dbReference>
<evidence type="ECO:0000313" key="2">
    <source>
        <dbReference type="Proteomes" id="UP001596226"/>
    </source>
</evidence>
<dbReference type="GO" id="GO:0008168">
    <property type="term" value="F:methyltransferase activity"/>
    <property type="evidence" value="ECO:0007669"/>
    <property type="project" value="UniProtKB-KW"/>
</dbReference>
<protein>
    <submittedName>
        <fullName evidence="1">SAM-dependent methyltransferase</fullName>
        <ecNumber evidence="1">2.1.1.-</ecNumber>
    </submittedName>
</protein>
<dbReference type="RefSeq" id="WP_377510345.1">
    <property type="nucleotide sequence ID" value="NZ_JBHSQS010000006.1"/>
</dbReference>
<evidence type="ECO:0000313" key="1">
    <source>
        <dbReference type="EMBL" id="MFC5924181.1"/>
    </source>
</evidence>
<keyword evidence="1" id="KW-0808">Transferase</keyword>
<keyword evidence="1" id="KW-0489">Methyltransferase</keyword>
<keyword evidence="2" id="KW-1185">Reference proteome</keyword>
<reference evidence="2" key="1">
    <citation type="journal article" date="2019" name="Int. J. Syst. Evol. Microbiol.">
        <title>The Global Catalogue of Microorganisms (GCM) 10K type strain sequencing project: providing services to taxonomists for standard genome sequencing and annotation.</title>
        <authorList>
            <consortium name="The Broad Institute Genomics Platform"/>
            <consortium name="The Broad Institute Genome Sequencing Center for Infectious Disease"/>
            <person name="Wu L."/>
            <person name="Ma J."/>
        </authorList>
    </citation>
    <scope>NUCLEOTIDE SEQUENCE [LARGE SCALE GENOMIC DNA]</scope>
    <source>
        <strain evidence="2">CGMCC 4.7144</strain>
    </source>
</reference>
<dbReference type="GO" id="GO:0032259">
    <property type="term" value="P:methylation"/>
    <property type="evidence" value="ECO:0007669"/>
    <property type="project" value="UniProtKB-KW"/>
</dbReference>
<sequence>MISRSGELSAVDRIDTSVAHPARRYNYLLGGKDNFAADRESGDALAAAMPTIRLAAVENRMFLQRAVRFLARQGVRQFLDIGTGIPTADNTHEVAQAVIPSARVVYVDNDPIVLAHARALLSSTSEGRTAYLDADLREPEKILAHPDLDATLDLSEPVALMLVAILHFIRDDEDPRGILARLVAALPTGSYVVASHVTWEYLPPAVTAKLEANNDNGQFRARNTEQFADLLDGLELVEPGIVSVARWHTDDLPQPRPSVQDVSFNGVVARVVR</sequence>
<dbReference type="EC" id="2.1.1.-" evidence="1"/>